<dbReference type="Gene3D" id="2.40.390.10">
    <property type="entry name" value="CV3147-like"/>
    <property type="match status" value="1"/>
</dbReference>
<dbReference type="Proteomes" id="UP000255177">
    <property type="component" value="Unassembled WGS sequence"/>
</dbReference>
<accession>A0A380T6T2</accession>
<evidence type="ECO:0000259" key="1">
    <source>
        <dbReference type="Pfam" id="PF06032"/>
    </source>
</evidence>
<dbReference type="Pfam" id="PF20906">
    <property type="entry name" value="S-Me-THD_C"/>
    <property type="match status" value="1"/>
</dbReference>
<organism evidence="3 4">
    <name type="scientific">Pseudomonas wadenswilerensis</name>
    <dbReference type="NCBI Taxonomy" id="1785161"/>
    <lineage>
        <taxon>Bacteria</taxon>
        <taxon>Pseudomonadati</taxon>
        <taxon>Pseudomonadota</taxon>
        <taxon>Gammaproteobacteria</taxon>
        <taxon>Pseudomonadales</taxon>
        <taxon>Pseudomonadaceae</taxon>
        <taxon>Pseudomonas</taxon>
    </lineage>
</organism>
<gene>
    <name evidence="3" type="ORF">CCOS864_05409</name>
</gene>
<sequence length="401" mass="41982">MAFELEHKDMRALIDGGCFFGSGGGGTRTSALHLLEHFQVGDFYPATRVSVVSVEEVEEGDAGVLAYMGAPEAIAGCRYPLGPVQALQSLARRLASEGRRLAYVVPPESGALGFLVACLAAARLGLAVVDADGAGRAVPSLPMLTFAAAQVPPRPAFVVSHNGLEVELNVTPPVDAADYNNDASVIAEQMLRPIVASPAFGEFGGLALWVMSPEQLHRALPIRATLSRALALGRALHAGELGSTEALLAFLANRCGIQARVLCGPARIDHAGANTMGGFDIGTIDLQSADASLRLCYENESLLLWDKQQAQPLAMAPDSISWFIPGSGPGPQVASNGDLVGNDGALVGPYSGRPVCLLGWQAEAPLRVPGGLILWSFQQLLAGLGYPGPYRSVGQLQELRS</sequence>
<evidence type="ECO:0000313" key="4">
    <source>
        <dbReference type="Proteomes" id="UP000255177"/>
    </source>
</evidence>
<dbReference type="Pfam" id="PF06032">
    <property type="entry name" value="S-Me-THD_N"/>
    <property type="match status" value="1"/>
</dbReference>
<proteinExistence type="predicted"/>
<dbReference type="SUPFAM" id="SSF160991">
    <property type="entry name" value="CV3147-like"/>
    <property type="match status" value="1"/>
</dbReference>
<dbReference type="EMBL" id="UIDD01000013">
    <property type="protein sequence ID" value="SUQ65929.1"/>
    <property type="molecule type" value="Genomic_DNA"/>
</dbReference>
<evidence type="ECO:0000259" key="2">
    <source>
        <dbReference type="Pfam" id="PF20906"/>
    </source>
</evidence>
<reference evidence="4" key="1">
    <citation type="submission" date="2018-07" db="EMBL/GenBank/DDBJ databases">
        <authorList>
            <person name="Blom J."/>
        </authorList>
    </citation>
    <scope>NUCLEOTIDE SEQUENCE [LARGE SCALE GENOMIC DNA]</scope>
    <source>
        <strain evidence="4">CCOS 864</strain>
    </source>
</reference>
<feature type="domain" description="S-Me-THD-like C-terminal" evidence="2">
    <location>
        <begin position="186"/>
        <end position="372"/>
    </location>
</feature>
<evidence type="ECO:0008006" key="5">
    <source>
        <dbReference type="Google" id="ProtNLM"/>
    </source>
</evidence>
<dbReference type="InterPro" id="IPR010318">
    <property type="entry name" value="S-Me-THD_N"/>
</dbReference>
<feature type="domain" description="S-Me-THD N-terminal" evidence="1">
    <location>
        <begin position="9"/>
        <end position="167"/>
    </location>
</feature>
<dbReference type="InterPro" id="IPR048350">
    <property type="entry name" value="S-Me-THD-like_C"/>
</dbReference>
<dbReference type="InterPro" id="IPR024071">
    <property type="entry name" value="S-Me-THD_C_sf"/>
</dbReference>
<protein>
    <recommendedName>
        <fullName evidence="5">DUF917 domain-containing protein</fullName>
    </recommendedName>
</protein>
<keyword evidence="4" id="KW-1185">Reference proteome</keyword>
<name>A0A380T6T2_9PSED</name>
<dbReference type="InterPro" id="IPR027479">
    <property type="entry name" value="S-Me-THD_N_sf"/>
</dbReference>
<dbReference type="RefSeq" id="WP_115089535.1">
    <property type="nucleotide sequence ID" value="NZ_CBCSFG010000017.1"/>
</dbReference>
<dbReference type="Gene3D" id="3.40.1610.10">
    <property type="entry name" value="CV3147-like domain"/>
    <property type="match status" value="1"/>
</dbReference>
<evidence type="ECO:0000313" key="3">
    <source>
        <dbReference type="EMBL" id="SUQ65929.1"/>
    </source>
</evidence>
<dbReference type="AlphaFoldDB" id="A0A380T6T2"/>